<gene>
    <name evidence="1" type="ORF">ACFFRH_37090</name>
</gene>
<reference evidence="1 2" key="1">
    <citation type="submission" date="2024-09" db="EMBL/GenBank/DDBJ databases">
        <authorList>
            <person name="Sun Q."/>
            <person name="Mori K."/>
        </authorList>
    </citation>
    <scope>NUCLEOTIDE SEQUENCE [LARGE SCALE GENOMIC DNA]</scope>
    <source>
        <strain evidence="1 2">JCM 3028</strain>
    </source>
</reference>
<name>A0ABV5TPS6_9ACTN</name>
<dbReference type="SUPFAM" id="SSF48264">
    <property type="entry name" value="Cytochrome P450"/>
    <property type="match status" value="1"/>
</dbReference>
<dbReference type="Proteomes" id="UP001589610">
    <property type="component" value="Unassembled WGS sequence"/>
</dbReference>
<dbReference type="Gene3D" id="1.10.630.10">
    <property type="entry name" value="Cytochrome P450"/>
    <property type="match status" value="1"/>
</dbReference>
<dbReference type="RefSeq" id="WP_344746528.1">
    <property type="nucleotide sequence ID" value="NZ_BAAAWW010000097.1"/>
</dbReference>
<protein>
    <submittedName>
        <fullName evidence="1">Uncharacterized protein</fullName>
    </submittedName>
</protein>
<dbReference type="EMBL" id="JBHMBS010000030">
    <property type="protein sequence ID" value="MFB9681125.1"/>
    <property type="molecule type" value="Genomic_DNA"/>
</dbReference>
<evidence type="ECO:0000313" key="2">
    <source>
        <dbReference type="Proteomes" id="UP001589610"/>
    </source>
</evidence>
<keyword evidence="2" id="KW-1185">Reference proteome</keyword>
<accession>A0ABV5TPS6</accession>
<sequence>MAHLGFGHGARYRVGAPLVRIELPVVFSQPAARFPTLRPGCAPREPTFDTHMPTGGLSALPVSRYV</sequence>
<comment type="caution">
    <text evidence="1">The sequence shown here is derived from an EMBL/GenBank/DDBJ whole genome shotgun (WGS) entry which is preliminary data.</text>
</comment>
<proteinExistence type="predicted"/>
<dbReference type="InterPro" id="IPR036396">
    <property type="entry name" value="Cyt_P450_sf"/>
</dbReference>
<evidence type="ECO:0000313" key="1">
    <source>
        <dbReference type="EMBL" id="MFB9681125.1"/>
    </source>
</evidence>
<organism evidence="1 2">
    <name type="scientific">Streptosporangium vulgare</name>
    <dbReference type="NCBI Taxonomy" id="46190"/>
    <lineage>
        <taxon>Bacteria</taxon>
        <taxon>Bacillati</taxon>
        <taxon>Actinomycetota</taxon>
        <taxon>Actinomycetes</taxon>
        <taxon>Streptosporangiales</taxon>
        <taxon>Streptosporangiaceae</taxon>
        <taxon>Streptosporangium</taxon>
    </lineage>
</organism>